<evidence type="ECO:0000313" key="1">
    <source>
        <dbReference type="EMBL" id="KAF2646990.1"/>
    </source>
</evidence>
<dbReference type="AlphaFoldDB" id="A0A6A6SHE9"/>
<gene>
    <name evidence="1" type="ORF">K491DRAFT_723850</name>
</gene>
<reference evidence="1" key="1">
    <citation type="journal article" date="2020" name="Stud. Mycol.">
        <title>101 Dothideomycetes genomes: a test case for predicting lifestyles and emergence of pathogens.</title>
        <authorList>
            <person name="Haridas S."/>
            <person name="Albert R."/>
            <person name="Binder M."/>
            <person name="Bloem J."/>
            <person name="Labutti K."/>
            <person name="Salamov A."/>
            <person name="Andreopoulos B."/>
            <person name="Baker S."/>
            <person name="Barry K."/>
            <person name="Bills G."/>
            <person name="Bluhm B."/>
            <person name="Cannon C."/>
            <person name="Castanera R."/>
            <person name="Culley D."/>
            <person name="Daum C."/>
            <person name="Ezra D."/>
            <person name="Gonzalez J."/>
            <person name="Henrissat B."/>
            <person name="Kuo A."/>
            <person name="Liang C."/>
            <person name="Lipzen A."/>
            <person name="Lutzoni F."/>
            <person name="Magnuson J."/>
            <person name="Mondo S."/>
            <person name="Nolan M."/>
            <person name="Ohm R."/>
            <person name="Pangilinan J."/>
            <person name="Park H.-J."/>
            <person name="Ramirez L."/>
            <person name="Alfaro M."/>
            <person name="Sun H."/>
            <person name="Tritt A."/>
            <person name="Yoshinaga Y."/>
            <person name="Zwiers L.-H."/>
            <person name="Turgeon B."/>
            <person name="Goodwin S."/>
            <person name="Spatafora J."/>
            <person name="Crous P."/>
            <person name="Grigoriev I."/>
        </authorList>
    </citation>
    <scope>NUCLEOTIDE SEQUENCE</scope>
    <source>
        <strain evidence="1">CBS 122681</strain>
    </source>
</reference>
<dbReference type="OrthoDB" id="5426797at2759"/>
<accession>A0A6A6SHE9</accession>
<dbReference type="Proteomes" id="UP000799324">
    <property type="component" value="Unassembled WGS sequence"/>
</dbReference>
<keyword evidence="2" id="KW-1185">Reference proteome</keyword>
<sequence length="75" mass="8923">MDTILKRIAYYTKQGPVKPRHSKKTKELYCLIIQERTGLSPKDQLHRCNPAVFKTYLEWRIEQLQIKKESAIDAY</sequence>
<protein>
    <submittedName>
        <fullName evidence="1">Uncharacterized protein</fullName>
    </submittedName>
</protein>
<organism evidence="1 2">
    <name type="scientific">Lophiostoma macrostomum CBS 122681</name>
    <dbReference type="NCBI Taxonomy" id="1314788"/>
    <lineage>
        <taxon>Eukaryota</taxon>
        <taxon>Fungi</taxon>
        <taxon>Dikarya</taxon>
        <taxon>Ascomycota</taxon>
        <taxon>Pezizomycotina</taxon>
        <taxon>Dothideomycetes</taxon>
        <taxon>Pleosporomycetidae</taxon>
        <taxon>Pleosporales</taxon>
        <taxon>Lophiostomataceae</taxon>
        <taxon>Lophiostoma</taxon>
    </lineage>
</organism>
<name>A0A6A6SHE9_9PLEO</name>
<proteinExistence type="predicted"/>
<dbReference type="EMBL" id="MU004820">
    <property type="protein sequence ID" value="KAF2646990.1"/>
    <property type="molecule type" value="Genomic_DNA"/>
</dbReference>
<evidence type="ECO:0000313" key="2">
    <source>
        <dbReference type="Proteomes" id="UP000799324"/>
    </source>
</evidence>